<dbReference type="EMBL" id="LT934113">
    <property type="protein sequence ID" value="VAH28057.1"/>
    <property type="molecule type" value="Genomic_DNA"/>
</dbReference>
<evidence type="ECO:0000313" key="3">
    <source>
        <dbReference type="Proteomes" id="UP000324705"/>
    </source>
</evidence>
<name>A0A9R1R4M0_TRITD</name>
<dbReference type="Gramene" id="TRITD2Av1G055560.1">
    <property type="protein sequence ID" value="TRITD2Av1G055560.1"/>
    <property type="gene ID" value="TRITD2Av1G055560"/>
</dbReference>
<evidence type="ECO:0000313" key="2">
    <source>
        <dbReference type="EMBL" id="VAH28057.1"/>
    </source>
</evidence>
<dbReference type="InterPro" id="IPR022149">
    <property type="entry name" value="DUF3681"/>
</dbReference>
<dbReference type="OMA" id="DDHKLAY"/>
<feature type="transmembrane region" description="Helical" evidence="1">
    <location>
        <begin position="101"/>
        <end position="123"/>
    </location>
</feature>
<dbReference type="PANTHER" id="PTHR33530">
    <property type="entry name" value="OS01G0147100 PROTEIN"/>
    <property type="match status" value="1"/>
</dbReference>
<proteinExistence type="predicted"/>
<dbReference type="PANTHER" id="PTHR33530:SF10">
    <property type="entry name" value="PGG DOMAIN-CONTAINING PROTEIN"/>
    <property type="match status" value="1"/>
</dbReference>
<protein>
    <submittedName>
        <fullName evidence="2">Uncharacterized protein</fullName>
    </submittedName>
</protein>
<sequence>MGPELALGTEGGELPLGSGMEGRWPVERLVCFIGFTTACMATSVAVYTLPTGIFDDHKLAYYVSVASAGFVGLAEVFAAVTWMSGSAGVADNHPHGQARRCVLCASLLPLAFLAGLGGVRMLVK</sequence>
<organism evidence="2 3">
    <name type="scientific">Triticum turgidum subsp. durum</name>
    <name type="common">Durum wheat</name>
    <name type="synonym">Triticum durum</name>
    <dbReference type="NCBI Taxonomy" id="4567"/>
    <lineage>
        <taxon>Eukaryota</taxon>
        <taxon>Viridiplantae</taxon>
        <taxon>Streptophyta</taxon>
        <taxon>Embryophyta</taxon>
        <taxon>Tracheophyta</taxon>
        <taxon>Spermatophyta</taxon>
        <taxon>Magnoliopsida</taxon>
        <taxon>Liliopsida</taxon>
        <taxon>Poales</taxon>
        <taxon>Poaceae</taxon>
        <taxon>BOP clade</taxon>
        <taxon>Pooideae</taxon>
        <taxon>Triticodae</taxon>
        <taxon>Triticeae</taxon>
        <taxon>Triticinae</taxon>
        <taxon>Triticum</taxon>
    </lineage>
</organism>
<dbReference type="AlphaFoldDB" id="A0A9R1R4M0"/>
<evidence type="ECO:0000256" key="1">
    <source>
        <dbReference type="SAM" id="Phobius"/>
    </source>
</evidence>
<keyword evidence="3" id="KW-1185">Reference proteome</keyword>
<gene>
    <name evidence="2" type="ORF">TRITD_2Av1G055560</name>
</gene>
<reference evidence="2 3" key="1">
    <citation type="submission" date="2017-09" db="EMBL/GenBank/DDBJ databases">
        <authorList>
            <consortium name="International Durum Wheat Genome Sequencing Consortium (IDWGSC)"/>
            <person name="Milanesi L."/>
        </authorList>
    </citation>
    <scope>NUCLEOTIDE SEQUENCE [LARGE SCALE GENOMIC DNA]</scope>
    <source>
        <strain evidence="3">cv. Svevo</strain>
    </source>
</reference>
<feature type="transmembrane region" description="Helical" evidence="1">
    <location>
        <begin position="29"/>
        <end position="47"/>
    </location>
</feature>
<dbReference type="Proteomes" id="UP000324705">
    <property type="component" value="Chromosome 2A"/>
</dbReference>
<keyword evidence="1" id="KW-0812">Transmembrane</keyword>
<keyword evidence="1" id="KW-1133">Transmembrane helix</keyword>
<keyword evidence="1" id="KW-0472">Membrane</keyword>
<feature type="transmembrane region" description="Helical" evidence="1">
    <location>
        <begin position="59"/>
        <end position="80"/>
    </location>
</feature>
<dbReference type="Pfam" id="PF12442">
    <property type="entry name" value="DUF3681"/>
    <property type="match status" value="1"/>
</dbReference>
<accession>A0A9R1R4M0</accession>